<evidence type="ECO:0000313" key="3">
    <source>
        <dbReference type="Proteomes" id="UP001296993"/>
    </source>
</evidence>
<dbReference type="CDD" id="cd11614">
    <property type="entry name" value="SAF_CpaB_FlgA_like"/>
    <property type="match status" value="1"/>
</dbReference>
<comment type="caution">
    <text evidence="2">The sequence shown here is derived from an EMBL/GenBank/DDBJ whole genome shotgun (WGS) entry which is preliminary data.</text>
</comment>
<dbReference type="InterPro" id="IPR013974">
    <property type="entry name" value="SAF"/>
</dbReference>
<protein>
    <submittedName>
        <fullName evidence="2">Pilus assembly protein CpaB</fullName>
    </submittedName>
</protein>
<dbReference type="InterPro" id="IPR017592">
    <property type="entry name" value="Pilus_assmbl_Flp-typ_CpaB"/>
</dbReference>
<accession>A0ABS4X8Q3</accession>
<dbReference type="InterPro" id="IPR031571">
    <property type="entry name" value="RcpC_dom"/>
</dbReference>
<dbReference type="Proteomes" id="UP001296993">
    <property type="component" value="Unassembled WGS sequence"/>
</dbReference>
<evidence type="ECO:0000313" key="2">
    <source>
        <dbReference type="EMBL" id="MBP2384845.1"/>
    </source>
</evidence>
<dbReference type="Pfam" id="PF16976">
    <property type="entry name" value="RcpC"/>
    <property type="match status" value="1"/>
</dbReference>
<dbReference type="RefSeq" id="WP_209995558.1">
    <property type="nucleotide sequence ID" value="NZ_BAAAJY010000006.1"/>
</dbReference>
<gene>
    <name evidence="2" type="ORF">JOF47_000356</name>
</gene>
<name>A0ABS4X8Q3_9MICC</name>
<dbReference type="Pfam" id="PF08666">
    <property type="entry name" value="SAF"/>
    <property type="match status" value="1"/>
</dbReference>
<sequence length="247" mass="25895">MKTRLLAGTAALVLAIVGAILLYTYVSAADARAQASLNPVQVLVATKNIAAGTPINELGQSLTTKQLPAAAVTGDAVASLKDLDGKVLAQDMVLGEQLLSAKLVTEDSMLIPGTIAVPKGKQEVTVLLEPARVVGSMLRAGDTVGVFGNYTVKDKNNKDAEEEKVTKLLYDKVLVTAIQVAPQEQTSSSKDVAALPSGSAYVTFGVDSLQAAKIIHSQEFGSLWLTKQNKKTPAGNKTPITINEVLK</sequence>
<dbReference type="NCBIfam" id="TIGR03177">
    <property type="entry name" value="pilus_cpaB"/>
    <property type="match status" value="1"/>
</dbReference>
<dbReference type="EMBL" id="JAGIOF010000001">
    <property type="protein sequence ID" value="MBP2384845.1"/>
    <property type="molecule type" value="Genomic_DNA"/>
</dbReference>
<organism evidence="2 3">
    <name type="scientific">Paeniglutamicibacter kerguelensis</name>
    <dbReference type="NCBI Taxonomy" id="254788"/>
    <lineage>
        <taxon>Bacteria</taxon>
        <taxon>Bacillati</taxon>
        <taxon>Actinomycetota</taxon>
        <taxon>Actinomycetes</taxon>
        <taxon>Micrococcales</taxon>
        <taxon>Micrococcaceae</taxon>
        <taxon>Paeniglutamicibacter</taxon>
    </lineage>
</organism>
<feature type="domain" description="SAF" evidence="1">
    <location>
        <begin position="40"/>
        <end position="104"/>
    </location>
</feature>
<keyword evidence="3" id="KW-1185">Reference proteome</keyword>
<evidence type="ECO:0000259" key="1">
    <source>
        <dbReference type="SMART" id="SM00858"/>
    </source>
</evidence>
<reference evidence="2 3" key="1">
    <citation type="submission" date="2021-03" db="EMBL/GenBank/DDBJ databases">
        <title>Sequencing the genomes of 1000 actinobacteria strains.</title>
        <authorList>
            <person name="Klenk H.-P."/>
        </authorList>
    </citation>
    <scope>NUCLEOTIDE SEQUENCE [LARGE SCALE GENOMIC DNA]</scope>
    <source>
        <strain evidence="2 3">DSM 15797</strain>
    </source>
</reference>
<proteinExistence type="predicted"/>
<dbReference type="SMART" id="SM00858">
    <property type="entry name" value="SAF"/>
    <property type="match status" value="1"/>
</dbReference>